<organism evidence="1 2">
    <name type="scientific">Vagococcus teuberi</name>
    <dbReference type="NCBI Taxonomy" id="519472"/>
    <lineage>
        <taxon>Bacteria</taxon>
        <taxon>Bacillati</taxon>
        <taxon>Bacillota</taxon>
        <taxon>Bacilli</taxon>
        <taxon>Lactobacillales</taxon>
        <taxon>Enterococcaceae</taxon>
        <taxon>Vagococcus</taxon>
    </lineage>
</organism>
<dbReference type="EMBL" id="CP017267">
    <property type="protein sequence ID" value="APB30964.1"/>
    <property type="molecule type" value="Genomic_DNA"/>
</dbReference>
<dbReference type="SUPFAM" id="SSF158622">
    <property type="entry name" value="YheA/YmcA-like"/>
    <property type="match status" value="1"/>
</dbReference>
<dbReference type="RefSeq" id="WP_071456543.1">
    <property type="nucleotide sequence ID" value="NZ_CABJEN010000003.1"/>
</dbReference>
<dbReference type="KEGG" id="vte:BHY08_03420"/>
<protein>
    <submittedName>
        <fullName evidence="1">Transcriptional regulator</fullName>
    </submittedName>
</protein>
<keyword evidence="2" id="KW-1185">Reference proteome</keyword>
<dbReference type="Gene3D" id="1.20.1500.10">
    <property type="entry name" value="YheA/YmcA-like"/>
    <property type="match status" value="1"/>
</dbReference>
<dbReference type="InterPro" id="IPR023378">
    <property type="entry name" value="YheA/YmcA-like_dom_sf"/>
</dbReference>
<dbReference type="Pfam" id="PF06133">
    <property type="entry name" value="Com_YlbF"/>
    <property type="match status" value="1"/>
</dbReference>
<evidence type="ECO:0000313" key="2">
    <source>
        <dbReference type="Proteomes" id="UP000191200"/>
    </source>
</evidence>
<proteinExistence type="predicted"/>
<dbReference type="STRING" id="519472.BHY08_03420"/>
<dbReference type="InterPro" id="IPR052767">
    <property type="entry name" value="Bact_com_dev_regulator"/>
</dbReference>
<reference evidence="1 2" key="1">
    <citation type="submission" date="2016-09" db="EMBL/GenBank/DDBJ databases">
        <title>Vagococcus teuberi sp. nov., isolated from the Malian artisanal sour milk fene.</title>
        <authorList>
            <person name="Wullschleger S."/>
            <person name="Seifert C."/>
            <person name="Baumgartner S."/>
            <person name="Lacroix C."/>
            <person name="Bonfoh B."/>
            <person name="Stevens M.J."/>
            <person name="Meile L."/>
        </authorList>
    </citation>
    <scope>NUCLEOTIDE SEQUENCE [LARGE SCALE GENOMIC DNA]</scope>
    <source>
        <strain evidence="1 2">DSM 21459</strain>
    </source>
</reference>
<dbReference type="PANTHER" id="PTHR38448">
    <property type="entry name" value="REGULATORY PROTEIN YLBF-RELATED"/>
    <property type="match status" value="1"/>
</dbReference>
<dbReference type="InterPro" id="IPR010368">
    <property type="entry name" value="Com_YlbF"/>
</dbReference>
<accession>A0A1J0A4U3</accession>
<gene>
    <name evidence="1" type="ORF">BHY08_03420</name>
</gene>
<dbReference type="OrthoDB" id="2157513at2"/>
<dbReference type="PANTHER" id="PTHR38448:SF2">
    <property type="entry name" value="REGULATORY PROTEIN YLBF"/>
    <property type="match status" value="1"/>
</dbReference>
<dbReference type="Proteomes" id="UP000191200">
    <property type="component" value="Chromosome"/>
</dbReference>
<dbReference type="AlphaFoldDB" id="A0A1J0A4U3"/>
<name>A0A1J0A4U3_9ENTE</name>
<evidence type="ECO:0000313" key="1">
    <source>
        <dbReference type="EMBL" id="APB30964.1"/>
    </source>
</evidence>
<sequence length="143" mass="16177">MIYNDELFDLEDKASQVARDVLSSQTVQDYIASYKSMAESKDVSDLMEEFLAKKEAFEKIEPYGKYAPDFKETRRALRRAKRSLDVNDLVATFKVNETNVQNVLDYISLDIAQAISDTIKVDAGNPFFEFAKKGCGGTCHVNK</sequence>